<dbReference type="RefSeq" id="WP_342692181.1">
    <property type="nucleotide sequence ID" value="NZ_JBCGDP010000011.1"/>
</dbReference>
<reference evidence="1 2" key="1">
    <citation type="submission" date="2024-03" db="EMBL/GenBank/DDBJ databases">
        <title>Two novel species of the genus Flavobacterium exhibiting potentially degradation of complex polysaccharides.</title>
        <authorList>
            <person name="Lian X."/>
        </authorList>
    </citation>
    <scope>NUCLEOTIDE SEQUENCE [LARGE SCALE GENOMIC DNA]</scope>
    <source>
        <strain evidence="1 2">N6</strain>
    </source>
</reference>
<evidence type="ECO:0000313" key="2">
    <source>
        <dbReference type="Proteomes" id="UP001468798"/>
    </source>
</evidence>
<gene>
    <name evidence="1" type="ORF">WFZ86_12245</name>
</gene>
<accession>A0ABU9NPK8</accession>
<dbReference type="Proteomes" id="UP001468798">
    <property type="component" value="Unassembled WGS sequence"/>
</dbReference>
<comment type="caution">
    <text evidence="1">The sequence shown here is derived from an EMBL/GenBank/DDBJ whole genome shotgun (WGS) entry which is preliminary data.</text>
</comment>
<organism evidence="1 2">
    <name type="scientific">Flavobacterium polysaccharolyticum</name>
    <dbReference type="NCBI Taxonomy" id="3133148"/>
    <lineage>
        <taxon>Bacteria</taxon>
        <taxon>Pseudomonadati</taxon>
        <taxon>Bacteroidota</taxon>
        <taxon>Flavobacteriia</taxon>
        <taxon>Flavobacteriales</taxon>
        <taxon>Flavobacteriaceae</taxon>
        <taxon>Flavobacterium</taxon>
    </lineage>
</organism>
<proteinExistence type="predicted"/>
<name>A0ABU9NPK8_9FLAO</name>
<keyword evidence="2" id="KW-1185">Reference proteome</keyword>
<sequence>MEIKSNKIAIIVGAGAVENAWVPIINAIKVVTGQTVDIDGANCFFARLIYLLRFYSKIPHSNAKTYLKISKENAETIKIGICEEIKIAQKNGILKPRNEFRKILKKFALNNCRNSVGLISTNWDTVIDNDVNNLLKEIYEGEQTLKCFHIHGSVEFPNHLYLPSETTQENYRSDTENKNFGLNHAKTIQLLEQANQILIYGLSLDPLDAELSQVFGGASFANNHIQEIIIVNPDYERIKNRVKVLLYPKVDIKIRCFSPDDLETER</sequence>
<evidence type="ECO:0000313" key="1">
    <source>
        <dbReference type="EMBL" id="MEM0577271.1"/>
    </source>
</evidence>
<evidence type="ECO:0008006" key="3">
    <source>
        <dbReference type="Google" id="ProtNLM"/>
    </source>
</evidence>
<protein>
    <recommendedName>
        <fullName evidence="3">SIR2-like domain-containing protein</fullName>
    </recommendedName>
</protein>
<dbReference type="EMBL" id="JBCGDP010000011">
    <property type="protein sequence ID" value="MEM0577271.1"/>
    <property type="molecule type" value="Genomic_DNA"/>
</dbReference>